<proteinExistence type="predicted"/>
<accession>A0A1M7LF64</accession>
<dbReference type="Proteomes" id="UP000295472">
    <property type="component" value="Unassembled WGS sequence"/>
</dbReference>
<dbReference type="GeneID" id="57013710"/>
<dbReference type="AlphaFoldDB" id="A0A1M7LF64"/>
<protein>
    <submittedName>
        <fullName evidence="1">Uncharacterized protein</fullName>
    </submittedName>
</protein>
<sequence>MELNKILGKILELTKNIYLKKPEEKSYKYNTPLNTIPIPMELWITKTGKNISREIALMSMQYKIEFKNGNINDFKEIVKIIFDRIIFNEELFKVKLISGSQKDKLFDYINDDLDKKDFAMKVWDIMTKEFSDNLKDWIIFYPLSRVTTKSLKLEFDGLSLVNSEDKEFWDMIVNEYPALEFWDPKKGKQFDSSDNIFSNKSPKSWLVCEVNGSKDISQKRASILMRKFIGVLLAHLYIENSSVLKHAGRSETTYSMQISSDSNTRFNYPHIGIILHSLLIDLEITSEVINEVKDWYKKQSESENFNRASKGAQFIQYGITRKTELDKFIHYFISLDALFGEKSRVEESISEGVFNTYTKTNHEVDKDKIKKIYKLRSDLVHGGSSYINDWKEIIDYRNHFNSDPLKDVQDIAIKSLVYYFEK</sequence>
<gene>
    <name evidence="1" type="ORF">C7954_1374</name>
</gene>
<dbReference type="EMBL" id="SOEF01000037">
    <property type="protein sequence ID" value="TDX38290.1"/>
    <property type="molecule type" value="Genomic_DNA"/>
</dbReference>
<reference evidence="1 2" key="1">
    <citation type="submission" date="2019-03" db="EMBL/GenBank/DDBJ databases">
        <title>Subsurface microbial communities from deep shales in Ohio and West Virginia, USA.</title>
        <authorList>
            <person name="Wrighton K."/>
        </authorList>
    </citation>
    <scope>NUCLEOTIDE SEQUENCE [LARGE SCALE GENOMIC DNA]</scope>
    <source>
        <strain evidence="1 2">DSMZ 11287</strain>
    </source>
</reference>
<evidence type="ECO:0000313" key="1">
    <source>
        <dbReference type="EMBL" id="TDX38290.1"/>
    </source>
</evidence>
<organism evidence="1 2">
    <name type="scientific">Halanaerobium congolense</name>
    <dbReference type="NCBI Taxonomy" id="54121"/>
    <lineage>
        <taxon>Bacteria</taxon>
        <taxon>Bacillati</taxon>
        <taxon>Bacillota</taxon>
        <taxon>Clostridia</taxon>
        <taxon>Halanaerobiales</taxon>
        <taxon>Halanaerobiaceae</taxon>
        <taxon>Halanaerobium</taxon>
    </lineage>
</organism>
<comment type="caution">
    <text evidence="1">The sequence shown here is derived from an EMBL/GenBank/DDBJ whole genome shotgun (WGS) entry which is preliminary data.</text>
</comment>
<evidence type="ECO:0000313" key="2">
    <source>
        <dbReference type="Proteomes" id="UP000295472"/>
    </source>
</evidence>
<name>A0A1M7LF64_9FIRM</name>
<dbReference type="OrthoDB" id="7052936at2"/>
<dbReference type="RefSeq" id="WP_073158436.1">
    <property type="nucleotide sequence ID" value="NZ_FNDF01000033.1"/>
</dbReference>